<dbReference type="InterPro" id="IPR021858">
    <property type="entry name" value="Fun_TF"/>
</dbReference>
<evidence type="ECO:0000313" key="2">
    <source>
        <dbReference type="Proteomes" id="UP000664521"/>
    </source>
</evidence>
<organism evidence="1 2">
    <name type="scientific">Heterodermia speciosa</name>
    <dbReference type="NCBI Taxonomy" id="116794"/>
    <lineage>
        <taxon>Eukaryota</taxon>
        <taxon>Fungi</taxon>
        <taxon>Dikarya</taxon>
        <taxon>Ascomycota</taxon>
        <taxon>Pezizomycotina</taxon>
        <taxon>Lecanoromycetes</taxon>
        <taxon>OSLEUM clade</taxon>
        <taxon>Lecanoromycetidae</taxon>
        <taxon>Caliciales</taxon>
        <taxon>Physciaceae</taxon>
        <taxon>Heterodermia</taxon>
    </lineage>
</organism>
<dbReference type="OrthoDB" id="4158087at2759"/>
<dbReference type="AlphaFoldDB" id="A0A8H3EJZ7"/>
<name>A0A8H3EJZ7_9LECA</name>
<sequence length="412" mass="46422">MIDNWLPLGSGTTLNGPSFRTGWISTVFNDALLFRATTTYALMHHGSLGRQYSEAELSRRKMVTIKEINEQLNDPDKCLSNSTIGSIAMMASTERVQGNLEELRMHEKALKEIIRLRGGLAAIGSEVLQIFISWYAPTNPAIIRFSTRLSPLIKIRGDLLSSAINARRPNYDTRPLPTSFRDFPLRVTLSSESSEWETEDDPLSLIFQNLHYLTACMPKRYSNPKRMMAFCKARSSVEYSILCLSPFATATGPARIQKLVASDPLFEVRRLGAFLYTEAAFRDCEAKGAFVRSLQSQLIIAIRTCDTREPGLLGREKSMAMWIYCTAGLFNLGFAAQTWFACRIASAMNASEISEWHEVEELLREIMWTKELTRMVWPHLWPRVKAFQDGGLNAISGVDPFDDVADSDDAHL</sequence>
<protein>
    <recommendedName>
        <fullName evidence="3">Transcription factor domain-containing protein</fullName>
    </recommendedName>
</protein>
<proteinExistence type="predicted"/>
<accession>A0A8H3EJZ7</accession>
<keyword evidence="2" id="KW-1185">Reference proteome</keyword>
<dbReference type="EMBL" id="CAJPDS010000004">
    <property type="protein sequence ID" value="CAF9905893.1"/>
    <property type="molecule type" value="Genomic_DNA"/>
</dbReference>
<reference evidence="1" key="1">
    <citation type="submission" date="2021-03" db="EMBL/GenBank/DDBJ databases">
        <authorList>
            <person name="Tagirdzhanova G."/>
        </authorList>
    </citation>
    <scope>NUCLEOTIDE SEQUENCE</scope>
</reference>
<dbReference type="PANTHER" id="PTHR37540:SF5">
    <property type="entry name" value="TRANSCRIPTION FACTOR DOMAIN-CONTAINING PROTEIN"/>
    <property type="match status" value="1"/>
</dbReference>
<dbReference type="Pfam" id="PF11951">
    <property type="entry name" value="Fungal_trans_2"/>
    <property type="match status" value="1"/>
</dbReference>
<evidence type="ECO:0000313" key="1">
    <source>
        <dbReference type="EMBL" id="CAF9905893.1"/>
    </source>
</evidence>
<evidence type="ECO:0008006" key="3">
    <source>
        <dbReference type="Google" id="ProtNLM"/>
    </source>
</evidence>
<gene>
    <name evidence="1" type="ORF">HETSPECPRED_005982</name>
</gene>
<dbReference type="PANTHER" id="PTHR37540">
    <property type="entry name" value="TRANSCRIPTION FACTOR (ACR-2), PUTATIVE-RELATED-RELATED"/>
    <property type="match status" value="1"/>
</dbReference>
<dbReference type="Proteomes" id="UP000664521">
    <property type="component" value="Unassembled WGS sequence"/>
</dbReference>
<comment type="caution">
    <text evidence="1">The sequence shown here is derived from an EMBL/GenBank/DDBJ whole genome shotgun (WGS) entry which is preliminary data.</text>
</comment>